<dbReference type="Gramene" id="MELO3C031678.2.1">
    <property type="protein sequence ID" value="MELO3C031678.2.1"/>
    <property type="gene ID" value="MELO3C031678.2"/>
</dbReference>
<sequence length="88" mass="10600">MSLALDQIENNMSSPQPRIGKNQPRITNYPQQRQYLNVQQIPPQHIQNLPLVIQERPRRQVYQRRYYENSMSTFEENEPSKEDKKETN</sequence>
<evidence type="ECO:0000256" key="1">
    <source>
        <dbReference type="SAM" id="MobiDB-lite"/>
    </source>
</evidence>
<evidence type="ECO:0000313" key="2">
    <source>
        <dbReference type="EnsemblPlants" id="MELO3C031678.2.1"/>
    </source>
</evidence>
<organism evidence="2">
    <name type="scientific">Cucumis melo</name>
    <name type="common">Muskmelon</name>
    <dbReference type="NCBI Taxonomy" id="3656"/>
    <lineage>
        <taxon>Eukaryota</taxon>
        <taxon>Viridiplantae</taxon>
        <taxon>Streptophyta</taxon>
        <taxon>Embryophyta</taxon>
        <taxon>Tracheophyta</taxon>
        <taxon>Spermatophyta</taxon>
        <taxon>Magnoliopsida</taxon>
        <taxon>eudicotyledons</taxon>
        <taxon>Gunneridae</taxon>
        <taxon>Pentapetalae</taxon>
        <taxon>rosids</taxon>
        <taxon>fabids</taxon>
        <taxon>Cucurbitales</taxon>
        <taxon>Cucurbitaceae</taxon>
        <taxon>Benincaseae</taxon>
        <taxon>Cucumis</taxon>
    </lineage>
</organism>
<reference evidence="2" key="1">
    <citation type="submission" date="2023-03" db="UniProtKB">
        <authorList>
            <consortium name="EnsemblPlants"/>
        </authorList>
    </citation>
    <scope>IDENTIFICATION</scope>
</reference>
<feature type="region of interest" description="Disordered" evidence="1">
    <location>
        <begin position="1"/>
        <end position="25"/>
    </location>
</feature>
<dbReference type="AlphaFoldDB" id="A0A9I9EBZ6"/>
<name>A0A9I9EBZ6_CUCME</name>
<feature type="region of interest" description="Disordered" evidence="1">
    <location>
        <begin position="65"/>
        <end position="88"/>
    </location>
</feature>
<proteinExistence type="predicted"/>
<protein>
    <submittedName>
        <fullName evidence="2">Uncharacterized protein</fullName>
    </submittedName>
</protein>
<dbReference type="EnsemblPlants" id="MELO3C031678.2.1">
    <property type="protein sequence ID" value="MELO3C031678.2.1"/>
    <property type="gene ID" value="MELO3C031678.2"/>
</dbReference>
<feature type="compositionally biased region" description="Basic and acidic residues" evidence="1">
    <location>
        <begin position="78"/>
        <end position="88"/>
    </location>
</feature>
<accession>A0A9I9EBZ6</accession>